<feature type="compositionally biased region" description="Basic and acidic residues" evidence="1">
    <location>
        <begin position="64"/>
        <end position="84"/>
    </location>
</feature>
<feature type="compositionally biased region" description="Basic and acidic residues" evidence="1">
    <location>
        <begin position="29"/>
        <end position="38"/>
    </location>
</feature>
<sequence length="586" mass="63187">MADKAPTRSEEVAAPASGADAPASLSTEVKPDEAKSEADNAGAAESAAENSTDEKAAENTIEESSPKKDTTEKDAADTDVRDAADTTAAEGDAAAVAAAAATSAETPTAKAKGSRRKSGGAGLSRKGSKARLTHTDAKPGDHFLVKLKGFPAWPAIICDEAMLPWALLNSRPVSALRPDGTYSEPFADGGKRVNDRTFPVMYLHTNEFGWEKNTNLSELSAEKAKATINDKMRKDLKAAFELAIEHHPVDFYKAILKSYEDELIAQEEARKEAAATPKKSKKGKSKAAEEDEGEGEGENTELIETEPPAKKSKKRKADEAATPQRSGSVKKTKIKINTSSTPKTTNGTAPATTPKSAGASSSKTAAKVKAKKPKETKETVEKKAEGAKESKLSPEERHGRKVREVLFLRHKLQKGLLTREEKPQEQDMPGMHEYIKLLEKFGNLEVSIIRETKINKVLKAVLKLDVIPREAEFQFKKRSQVLLDKWNKLLASEASANGVNGSESHGDGKKTESNGVKAEGDAKSAEPATTESKACKAEEAEVAKADEVLRNLMWLDAENMLTAFLHSDELPPETANCLFGETQNDL</sequence>
<feature type="compositionally biased region" description="Acidic residues" evidence="1">
    <location>
        <begin position="289"/>
        <end position="304"/>
    </location>
</feature>
<accession>A0A167WYG0</accession>
<dbReference type="Pfam" id="PF00855">
    <property type="entry name" value="PWWP"/>
    <property type="match status" value="1"/>
</dbReference>
<feature type="compositionally biased region" description="Low complexity" evidence="1">
    <location>
        <begin position="13"/>
        <end position="24"/>
    </location>
</feature>
<feature type="region of interest" description="Disordered" evidence="1">
    <location>
        <begin position="270"/>
        <end position="399"/>
    </location>
</feature>
<dbReference type="OrthoDB" id="62853at2759"/>
<keyword evidence="4" id="KW-1185">Reference proteome</keyword>
<evidence type="ECO:0000313" key="4">
    <source>
        <dbReference type="Proteomes" id="UP000078544"/>
    </source>
</evidence>
<proteinExistence type="predicted"/>
<gene>
    <name evidence="3" type="ORF">AAL_07723</name>
</gene>
<feature type="compositionally biased region" description="Low complexity" evidence="1">
    <location>
        <begin position="39"/>
        <end position="50"/>
    </location>
</feature>
<evidence type="ECO:0000259" key="2">
    <source>
        <dbReference type="PROSITE" id="PS50812"/>
    </source>
</evidence>
<dbReference type="STRING" id="1081109.A0A167WYG0"/>
<feature type="region of interest" description="Disordered" evidence="1">
    <location>
        <begin position="1"/>
        <end position="135"/>
    </location>
</feature>
<protein>
    <submittedName>
        <fullName evidence="3">PWWP domain-containing protein</fullName>
    </submittedName>
</protein>
<feature type="compositionally biased region" description="Basic and acidic residues" evidence="1">
    <location>
        <begin position="1"/>
        <end position="11"/>
    </location>
</feature>
<feature type="compositionally biased region" description="Basic and acidic residues" evidence="1">
    <location>
        <begin position="504"/>
        <end position="524"/>
    </location>
</feature>
<feature type="compositionally biased region" description="Low complexity" evidence="1">
    <location>
        <begin position="335"/>
        <end position="365"/>
    </location>
</feature>
<dbReference type="PROSITE" id="PS50812">
    <property type="entry name" value="PWWP"/>
    <property type="match status" value="1"/>
</dbReference>
<comment type="caution">
    <text evidence="3">The sequence shown here is derived from an EMBL/GenBank/DDBJ whole genome shotgun (WGS) entry which is preliminary data.</text>
</comment>
<feature type="region of interest" description="Disordered" evidence="1">
    <location>
        <begin position="496"/>
        <end position="537"/>
    </location>
</feature>
<dbReference type="Proteomes" id="UP000078544">
    <property type="component" value="Unassembled WGS sequence"/>
</dbReference>
<feature type="domain" description="PWWP" evidence="2">
    <location>
        <begin position="139"/>
        <end position="210"/>
    </location>
</feature>
<feature type="compositionally biased region" description="Basic and acidic residues" evidence="1">
    <location>
        <begin position="373"/>
        <end position="399"/>
    </location>
</feature>
<feature type="compositionally biased region" description="Low complexity" evidence="1">
    <location>
        <begin position="85"/>
        <end position="111"/>
    </location>
</feature>
<dbReference type="InterPro" id="IPR000313">
    <property type="entry name" value="PWWP_dom"/>
</dbReference>
<dbReference type="SMART" id="SM00293">
    <property type="entry name" value="PWWP"/>
    <property type="match status" value="1"/>
</dbReference>
<dbReference type="AlphaFoldDB" id="A0A167WYG0"/>
<dbReference type="SUPFAM" id="SSF47676">
    <property type="entry name" value="Conserved domain common to transcription factors TFIIS, elongin A, CRSP70"/>
    <property type="match status" value="1"/>
</dbReference>
<dbReference type="EMBL" id="AZGY01000025">
    <property type="protein sequence ID" value="KZZ89424.1"/>
    <property type="molecule type" value="Genomic_DNA"/>
</dbReference>
<dbReference type="Gene3D" id="2.30.30.140">
    <property type="match status" value="1"/>
</dbReference>
<name>A0A167WYG0_9HYPO</name>
<reference evidence="3 4" key="1">
    <citation type="journal article" date="2016" name="Genome Biol. Evol.">
        <title>Divergent and convergent evolution of fungal pathogenicity.</title>
        <authorList>
            <person name="Shang Y."/>
            <person name="Xiao G."/>
            <person name="Zheng P."/>
            <person name="Cen K."/>
            <person name="Zhan S."/>
            <person name="Wang C."/>
        </authorList>
    </citation>
    <scope>NUCLEOTIDE SEQUENCE [LARGE SCALE GENOMIC DNA]</scope>
    <source>
        <strain evidence="3 4">RCEF 2490</strain>
    </source>
</reference>
<dbReference type="InterPro" id="IPR035441">
    <property type="entry name" value="TFIIS/LEDGF_dom_sf"/>
</dbReference>
<evidence type="ECO:0000256" key="1">
    <source>
        <dbReference type="SAM" id="MobiDB-lite"/>
    </source>
</evidence>
<dbReference type="SUPFAM" id="SSF63748">
    <property type="entry name" value="Tudor/PWWP/MBT"/>
    <property type="match status" value="1"/>
</dbReference>
<organism evidence="3 4">
    <name type="scientific">Moelleriella libera RCEF 2490</name>
    <dbReference type="NCBI Taxonomy" id="1081109"/>
    <lineage>
        <taxon>Eukaryota</taxon>
        <taxon>Fungi</taxon>
        <taxon>Dikarya</taxon>
        <taxon>Ascomycota</taxon>
        <taxon>Pezizomycotina</taxon>
        <taxon>Sordariomycetes</taxon>
        <taxon>Hypocreomycetidae</taxon>
        <taxon>Hypocreales</taxon>
        <taxon>Clavicipitaceae</taxon>
        <taxon>Moelleriella</taxon>
    </lineage>
</organism>
<evidence type="ECO:0000313" key="3">
    <source>
        <dbReference type="EMBL" id="KZZ89424.1"/>
    </source>
</evidence>